<organism evidence="2 3">
    <name type="scientific">Oceanomicrobium pacificus</name>
    <dbReference type="NCBI Taxonomy" id="2692916"/>
    <lineage>
        <taxon>Bacteria</taxon>
        <taxon>Pseudomonadati</taxon>
        <taxon>Pseudomonadota</taxon>
        <taxon>Alphaproteobacteria</taxon>
        <taxon>Rhodobacterales</taxon>
        <taxon>Paracoccaceae</taxon>
        <taxon>Oceanomicrobium</taxon>
    </lineage>
</organism>
<comment type="caution">
    <text evidence="2">The sequence shown here is derived from an EMBL/GenBank/DDBJ whole genome shotgun (WGS) entry which is preliminary data.</text>
</comment>
<sequence length="631" mass="65587">MTFAPANGGDVDPTEVYFQSDRPLTYDQLTVTNATEIYFGVLNIQTRIVQPSDFTLTGSSMSATSDIVIGRGTTLRLDAASSLTTPDFDHFGTLAGDGTINAFTFVSKSGSTLSPGSSIGTLTFNSAMDFESGSTIITEVDPAAAQKADLMTATDAVTGINNARIQVEAARPGLTPQDYEAGNDYTVFQASAFDGDTPALAAGGSLPALLGLRIANTPTADGRIDIAFTAQPVSSLPQHPAVTNSPNASNLAGAIATATTVSPSTSLTNGTTIGTAVSTLTNAGASGFNLVHAEPYSSNLAIGLEQLDLVSGAVLRQADCGALQHTGFDMSDRPLSTAANLPTDSRPNCADRRWWIDAAYVRGNVEGSGGLGTYDYSLGNLTFGADVYEFDAGIVGLFAGLGRASMDEHDQVVQDFSTDSFHLGGYGHGTAGAWDWSGIIGIMSGKTDAERTNPSVGSFTGGVATASLDQDGFHAGVQARRPMQLENGANLATVLGLNYARIRQGAATESGSGDFLYAIDAADAEALVASVGLDYQREVSTAYGLFTPIAFARYEYDFLADRNGDHEVTVNSPVFGSFTQVGQNRGAHGFVLGLGLGYQISDTARASAGYAYALRSNGYEHGLGANLSVRF</sequence>
<dbReference type="PROSITE" id="PS51208">
    <property type="entry name" value="AUTOTRANSPORTER"/>
    <property type="match status" value="1"/>
</dbReference>
<protein>
    <submittedName>
        <fullName evidence="2">Autotransporter domain-containing protein</fullName>
    </submittedName>
</protein>
<dbReference type="SUPFAM" id="SSF103515">
    <property type="entry name" value="Autotransporter"/>
    <property type="match status" value="1"/>
</dbReference>
<dbReference type="EMBL" id="WUWG01000003">
    <property type="protein sequence ID" value="MXU66044.1"/>
    <property type="molecule type" value="Genomic_DNA"/>
</dbReference>
<reference evidence="2 3" key="1">
    <citation type="submission" date="2019-12" db="EMBL/GenBank/DDBJ databases">
        <title>Strain KN286 was isolated from seawater, which was collected from Caroline Seamount in the tropical western Pacific.</title>
        <authorList>
            <person name="Wang Q."/>
        </authorList>
    </citation>
    <scope>NUCLEOTIDE SEQUENCE [LARGE SCALE GENOMIC DNA]</scope>
    <source>
        <strain evidence="2 3">KN286</strain>
    </source>
</reference>
<dbReference type="Gene3D" id="2.40.128.130">
    <property type="entry name" value="Autotransporter beta-domain"/>
    <property type="match status" value="1"/>
</dbReference>
<dbReference type="Proteomes" id="UP000436016">
    <property type="component" value="Unassembled WGS sequence"/>
</dbReference>
<evidence type="ECO:0000313" key="3">
    <source>
        <dbReference type="Proteomes" id="UP000436016"/>
    </source>
</evidence>
<evidence type="ECO:0000313" key="2">
    <source>
        <dbReference type="EMBL" id="MXU66044.1"/>
    </source>
</evidence>
<dbReference type="SMART" id="SM00869">
    <property type="entry name" value="Autotransporter"/>
    <property type="match status" value="1"/>
</dbReference>
<gene>
    <name evidence="2" type="ORF">GSH16_11330</name>
</gene>
<dbReference type="Pfam" id="PF03797">
    <property type="entry name" value="Autotransporter"/>
    <property type="match status" value="1"/>
</dbReference>
<evidence type="ECO:0000259" key="1">
    <source>
        <dbReference type="PROSITE" id="PS51208"/>
    </source>
</evidence>
<dbReference type="InterPro" id="IPR005546">
    <property type="entry name" value="Autotransporte_beta"/>
</dbReference>
<name>A0A6B0TYC1_9RHOB</name>
<accession>A0A6B0TYC1</accession>
<proteinExistence type="predicted"/>
<dbReference type="AlphaFoldDB" id="A0A6B0TYC1"/>
<dbReference type="InterPro" id="IPR036709">
    <property type="entry name" value="Autotransporte_beta_dom_sf"/>
</dbReference>
<feature type="domain" description="Autotransporter" evidence="1">
    <location>
        <begin position="347"/>
        <end position="631"/>
    </location>
</feature>
<keyword evidence="3" id="KW-1185">Reference proteome</keyword>